<dbReference type="AlphaFoldDB" id="A0A558D0L1"/>
<evidence type="ECO:0000313" key="4">
    <source>
        <dbReference type="Proteomes" id="UP000317355"/>
    </source>
</evidence>
<protein>
    <recommendedName>
        <fullName evidence="2">GPI inositol-deacylase PGAP1-like alpha/beta domain-containing protein</fullName>
    </recommendedName>
</protein>
<dbReference type="Proteomes" id="UP000317355">
    <property type="component" value="Unassembled WGS sequence"/>
</dbReference>
<evidence type="ECO:0000256" key="1">
    <source>
        <dbReference type="SAM" id="SignalP"/>
    </source>
</evidence>
<dbReference type="Pfam" id="PF07819">
    <property type="entry name" value="PGAP1"/>
    <property type="match status" value="1"/>
</dbReference>
<dbReference type="EMBL" id="VMRY01000041">
    <property type="protein sequence ID" value="TVT54559.1"/>
    <property type="molecule type" value="Genomic_DNA"/>
</dbReference>
<sequence>MKMLKTLFTLLILVVASPWAKADVAVLIHGYLGSASSWESSGVNAVLVDNGWKRAGILRAYPYGVELIPVVGDKGENTVYQVELPSLSPMMVQADLLQAMLRQVTKLHPEESVTLVAHSAGGIVARIALVRGGLSHAKGLITIASPHMGTGRAIEALETTDVPYPFCLVQNFFTGGKTRVLRESRGALIDLVPAQPGSLLFWLNGQPHPDIAYYSIVRPGPVGMGDELVPVFSQDMNSVQAIHGKAKVVVVNSSHILNVQDGVAVARILNQI</sequence>
<feature type="signal peptide" evidence="1">
    <location>
        <begin position="1"/>
        <end position="22"/>
    </location>
</feature>
<dbReference type="GO" id="GO:0016788">
    <property type="term" value="F:hydrolase activity, acting on ester bonds"/>
    <property type="evidence" value="ECO:0007669"/>
    <property type="project" value="InterPro"/>
</dbReference>
<dbReference type="InterPro" id="IPR029058">
    <property type="entry name" value="AB_hydrolase_fold"/>
</dbReference>
<feature type="chain" id="PRO_5021763502" description="GPI inositol-deacylase PGAP1-like alpha/beta domain-containing protein" evidence="1">
    <location>
        <begin position="23"/>
        <end position="272"/>
    </location>
</feature>
<evidence type="ECO:0000259" key="2">
    <source>
        <dbReference type="Pfam" id="PF07819"/>
    </source>
</evidence>
<gene>
    <name evidence="3" type="ORF">FHK82_10220</name>
</gene>
<feature type="domain" description="GPI inositol-deacylase PGAP1-like alpha/beta" evidence="2">
    <location>
        <begin position="92"/>
        <end position="151"/>
    </location>
</feature>
<reference evidence="3 4" key="1">
    <citation type="submission" date="2019-07" db="EMBL/GenBank/DDBJ databases">
        <title>The pathways for chlorine oxyanion respiration interact through the shared metabolite chlorate.</title>
        <authorList>
            <person name="Barnum T.P."/>
            <person name="Cheng Y."/>
            <person name="Hill K.A."/>
            <person name="Lucas L.N."/>
            <person name="Carlson H.K."/>
            <person name="Coates J.D."/>
        </authorList>
    </citation>
    <scope>NUCLEOTIDE SEQUENCE [LARGE SCALE GENOMIC DNA]</scope>
    <source>
        <strain evidence="3">BK-3</strain>
    </source>
</reference>
<organism evidence="3 4">
    <name type="scientific">Sedimenticola thiotaurini</name>
    <dbReference type="NCBI Taxonomy" id="1543721"/>
    <lineage>
        <taxon>Bacteria</taxon>
        <taxon>Pseudomonadati</taxon>
        <taxon>Pseudomonadota</taxon>
        <taxon>Gammaproteobacteria</taxon>
        <taxon>Chromatiales</taxon>
        <taxon>Sedimenticolaceae</taxon>
        <taxon>Sedimenticola</taxon>
    </lineage>
</organism>
<name>A0A558D0L1_9GAMM</name>
<proteinExistence type="predicted"/>
<accession>A0A558D0L1</accession>
<evidence type="ECO:0000313" key="3">
    <source>
        <dbReference type="EMBL" id="TVT54559.1"/>
    </source>
</evidence>
<dbReference type="InterPro" id="IPR012908">
    <property type="entry name" value="PGAP1-ab_dom-like"/>
</dbReference>
<comment type="caution">
    <text evidence="3">The sequence shown here is derived from an EMBL/GenBank/DDBJ whole genome shotgun (WGS) entry which is preliminary data.</text>
</comment>
<dbReference type="Gene3D" id="3.40.50.1820">
    <property type="entry name" value="alpha/beta hydrolase"/>
    <property type="match status" value="1"/>
</dbReference>
<dbReference type="SUPFAM" id="SSF53474">
    <property type="entry name" value="alpha/beta-Hydrolases"/>
    <property type="match status" value="1"/>
</dbReference>
<keyword evidence="1" id="KW-0732">Signal</keyword>